<dbReference type="OrthoDB" id="4382323at2"/>
<sequence length="317" mass="34470">MTTNHSRGRERHDRGTLLAGLIALTALAAAVLLAISLAPASAETPAERCKRETTAYNNAWKNSWAASHPGKKPSDAPKPPVPYKCGSNNDGPPPTVQPTTTTPEAPTGTTPAAPAAAPDSSGPTISAPTTRRDIQHPGTGQPPIGSDGDRVHSDSLPPMEPIRYVAARSVDEARRLIDEIARKRAAGEPIGQVKYGPCTLYPHSLHVRTRTKDNDPRLVGFKPQTKCEHRVLRITQTSRIRYKYYAWWLNVNLRWDNPQVSGNTNQSSLQDKKVEFICAGTVDTAFVGTVAGEMIDTNGEKYYATTATSVFREHCEI</sequence>
<gene>
    <name evidence="2" type="ORF">nbrc107696_10390</name>
</gene>
<feature type="compositionally biased region" description="Low complexity" evidence="1">
    <location>
        <begin position="97"/>
        <end position="118"/>
    </location>
</feature>
<evidence type="ECO:0000313" key="3">
    <source>
        <dbReference type="Proteomes" id="UP000444960"/>
    </source>
</evidence>
<dbReference type="RefSeq" id="WP_157436185.1">
    <property type="nucleotide sequence ID" value="NZ_BJOV01000002.1"/>
</dbReference>
<accession>A0A7I9V681</accession>
<evidence type="ECO:0000313" key="2">
    <source>
        <dbReference type="EMBL" id="GEE00593.1"/>
    </source>
</evidence>
<protein>
    <submittedName>
        <fullName evidence="2">Uncharacterized protein</fullName>
    </submittedName>
</protein>
<reference evidence="3" key="1">
    <citation type="submission" date="2019-06" db="EMBL/GenBank/DDBJ databases">
        <title>Gordonia isolated from sludge of a wastewater treatment plant.</title>
        <authorList>
            <person name="Tamura T."/>
            <person name="Aoyama K."/>
            <person name="Kang Y."/>
            <person name="Saito S."/>
            <person name="Akiyama N."/>
            <person name="Yazawa K."/>
            <person name="Gonoi T."/>
            <person name="Mikami Y."/>
        </authorList>
    </citation>
    <scope>NUCLEOTIDE SEQUENCE [LARGE SCALE GENOMIC DNA]</scope>
    <source>
        <strain evidence="3">NBRC 107696</strain>
    </source>
</reference>
<keyword evidence="3" id="KW-1185">Reference proteome</keyword>
<evidence type="ECO:0000256" key="1">
    <source>
        <dbReference type="SAM" id="MobiDB-lite"/>
    </source>
</evidence>
<dbReference type="EMBL" id="BJOV01000002">
    <property type="protein sequence ID" value="GEE00593.1"/>
    <property type="molecule type" value="Genomic_DNA"/>
</dbReference>
<dbReference type="AlphaFoldDB" id="A0A7I9V681"/>
<feature type="region of interest" description="Disordered" evidence="1">
    <location>
        <begin position="63"/>
        <end position="156"/>
    </location>
</feature>
<organism evidence="2 3">
    <name type="scientific">Gordonia spumicola</name>
    <dbReference type="NCBI Taxonomy" id="589161"/>
    <lineage>
        <taxon>Bacteria</taxon>
        <taxon>Bacillati</taxon>
        <taxon>Actinomycetota</taxon>
        <taxon>Actinomycetes</taxon>
        <taxon>Mycobacteriales</taxon>
        <taxon>Gordoniaceae</taxon>
        <taxon>Gordonia</taxon>
    </lineage>
</organism>
<name>A0A7I9V681_9ACTN</name>
<comment type="caution">
    <text evidence="2">The sequence shown here is derived from an EMBL/GenBank/DDBJ whole genome shotgun (WGS) entry which is preliminary data.</text>
</comment>
<dbReference type="Proteomes" id="UP000444960">
    <property type="component" value="Unassembled WGS sequence"/>
</dbReference>
<proteinExistence type="predicted"/>